<dbReference type="InterPro" id="IPR000055">
    <property type="entry name" value="Restrct_endonuc_typeI_TRD"/>
</dbReference>
<dbReference type="Pfam" id="PF01420">
    <property type="entry name" value="Methylase_S"/>
    <property type="match status" value="2"/>
</dbReference>
<organism evidence="5 6">
    <name type="scientific">Thiothrix lacustris</name>
    <dbReference type="NCBI Taxonomy" id="525917"/>
    <lineage>
        <taxon>Bacteria</taxon>
        <taxon>Pseudomonadati</taxon>
        <taxon>Pseudomonadota</taxon>
        <taxon>Gammaproteobacteria</taxon>
        <taxon>Thiotrichales</taxon>
        <taxon>Thiotrichaceae</taxon>
        <taxon>Thiothrix</taxon>
    </lineage>
</organism>
<evidence type="ECO:0000313" key="6">
    <source>
        <dbReference type="Proteomes" id="UP000192491"/>
    </source>
</evidence>
<feature type="domain" description="Type I restriction modification DNA specificity" evidence="4">
    <location>
        <begin position="397"/>
        <end position="542"/>
    </location>
</feature>
<dbReference type="SUPFAM" id="SSF116734">
    <property type="entry name" value="DNA methylase specificity domain"/>
    <property type="match status" value="2"/>
</dbReference>
<keyword evidence="2" id="KW-0680">Restriction system</keyword>
<accession>A0A1Y1QSP9</accession>
<dbReference type="GO" id="GO:0009307">
    <property type="term" value="P:DNA restriction-modification system"/>
    <property type="evidence" value="ECO:0007669"/>
    <property type="project" value="UniProtKB-KW"/>
</dbReference>
<gene>
    <name evidence="5" type="ORF">BWK73_13715</name>
</gene>
<evidence type="ECO:0000256" key="3">
    <source>
        <dbReference type="ARBA" id="ARBA00023125"/>
    </source>
</evidence>
<feature type="domain" description="Type I restriction modification DNA specificity" evidence="4">
    <location>
        <begin position="98"/>
        <end position="262"/>
    </location>
</feature>
<reference evidence="5 6" key="1">
    <citation type="submission" date="2017-01" db="EMBL/GenBank/DDBJ databases">
        <title>Novel large sulfur bacteria in the metagenomes of groundwater-fed chemosynthetic microbial mats in the Lake Huron basin.</title>
        <authorList>
            <person name="Sharrar A.M."/>
            <person name="Flood B.E."/>
            <person name="Bailey J.V."/>
            <person name="Jones D.S."/>
            <person name="Biddanda B."/>
            <person name="Ruberg S.A."/>
            <person name="Marcus D.N."/>
            <person name="Dick G.J."/>
        </authorList>
    </citation>
    <scope>NUCLEOTIDE SEQUENCE [LARGE SCALE GENOMIC DNA]</scope>
    <source>
        <strain evidence="5">A8</strain>
    </source>
</reference>
<evidence type="ECO:0000313" key="5">
    <source>
        <dbReference type="EMBL" id="OQX12905.1"/>
    </source>
</evidence>
<comment type="similarity">
    <text evidence="1">Belongs to the type-I restriction system S methylase family.</text>
</comment>
<protein>
    <recommendedName>
        <fullName evidence="4">Type I restriction modification DNA specificity domain-containing protein</fullName>
    </recommendedName>
</protein>
<dbReference type="CDD" id="cd17246">
    <property type="entry name" value="RMtype1_S_SonII-TRD2-CR2_like"/>
    <property type="match status" value="1"/>
</dbReference>
<dbReference type="InterPro" id="IPR051212">
    <property type="entry name" value="Type-I_RE_S_subunit"/>
</dbReference>
<dbReference type="Gene3D" id="3.90.220.20">
    <property type="entry name" value="DNA methylase specificity domains"/>
    <property type="match status" value="2"/>
</dbReference>
<dbReference type="InterPro" id="IPR044946">
    <property type="entry name" value="Restrct_endonuc_typeI_TRD_sf"/>
</dbReference>
<proteinExistence type="inferred from homology"/>
<evidence type="ECO:0000256" key="2">
    <source>
        <dbReference type="ARBA" id="ARBA00022747"/>
    </source>
</evidence>
<dbReference type="AlphaFoldDB" id="A0A1Y1QSP9"/>
<evidence type="ECO:0000259" key="4">
    <source>
        <dbReference type="Pfam" id="PF01420"/>
    </source>
</evidence>
<keyword evidence="3" id="KW-0238">DNA-binding</keyword>
<evidence type="ECO:0000256" key="1">
    <source>
        <dbReference type="ARBA" id="ARBA00010923"/>
    </source>
</evidence>
<dbReference type="Proteomes" id="UP000192491">
    <property type="component" value="Unassembled WGS sequence"/>
</dbReference>
<dbReference type="GO" id="GO:0003677">
    <property type="term" value="F:DNA binding"/>
    <property type="evidence" value="ECO:0007669"/>
    <property type="project" value="UniProtKB-KW"/>
</dbReference>
<sequence length="570" mass="63335">MHLLDHLDTWTAAIETRSTAGRGSSNKLNLYGIKKLRELILELAVRGQLVAQDPQDEPASVLLKKIAAEKARLIKDGKLKKQAPLPPITDDEKPFELPEGWEWVRFGDVTVNRDGERKPVSSSDRQNMQGEYDYYGASGVIDQVNGYLFDKPLLLIGEDGANLINRSTPIAFIATGKYWVNNHAHVIDGVSLDFLRYLELFINAISLESYITGTAQPKMNQAKMNSIPIAIPPETEQHRIVAKVNELMSLCDALESEQASNINAHQVLVENLLSALANAADQGNFQQTWARIAAHFDTLFTTEHSIDQLKQTILQLAVMGKLVAQNPQDEPASVLLKKIVTEKARLVKAGKIKKQEPLPPINDDEKPFELPEGWEWTRLVGVLALVTDGDHQAPPKSDSGIPFLVIGNLNSGKVLLDGCRFVPINYYKKLDWGRQPQKYDLLYTVTGSYGIPITVDVDDAFCVQRHVAILKATESTPINYLFYLLRAEYAFDYATSIATGIAQKTVPLTGLRKMPIAVPPLEEQHRIVAKVDELMTLCDQIKVRIRTAQTTQLHLADALAEQAIVGTNPV</sequence>
<comment type="caution">
    <text evidence="5">The sequence shown here is derived from an EMBL/GenBank/DDBJ whole genome shotgun (WGS) entry which is preliminary data.</text>
</comment>
<name>A0A1Y1QSP9_9GAMM</name>
<dbReference type="PANTHER" id="PTHR43140">
    <property type="entry name" value="TYPE-1 RESTRICTION ENZYME ECOKI SPECIFICITY PROTEIN"/>
    <property type="match status" value="1"/>
</dbReference>
<dbReference type="PANTHER" id="PTHR43140:SF1">
    <property type="entry name" value="TYPE I RESTRICTION ENZYME ECOKI SPECIFICITY SUBUNIT"/>
    <property type="match status" value="1"/>
</dbReference>
<dbReference type="EMBL" id="MTEJ01000056">
    <property type="protein sequence ID" value="OQX12905.1"/>
    <property type="molecule type" value="Genomic_DNA"/>
</dbReference>
<dbReference type="CDD" id="cd17262">
    <property type="entry name" value="RMtype1_S_Aco12261I-TRD2-CR2"/>
    <property type="match status" value="1"/>
</dbReference>